<evidence type="ECO:0000256" key="1">
    <source>
        <dbReference type="SAM" id="MobiDB-lite"/>
    </source>
</evidence>
<keyword evidence="3" id="KW-1185">Reference proteome</keyword>
<dbReference type="InterPro" id="IPR022183">
    <property type="entry name" value="DUF3710"/>
</dbReference>
<feature type="compositionally biased region" description="Low complexity" evidence="1">
    <location>
        <begin position="218"/>
        <end position="228"/>
    </location>
</feature>
<feature type="compositionally biased region" description="Acidic residues" evidence="1">
    <location>
        <begin position="11"/>
        <end position="21"/>
    </location>
</feature>
<name>A0A941EFG2_9ACTN</name>
<accession>A0A941EFG2</accession>
<organism evidence="2 3">
    <name type="scientific">Actinospica acidithermotolerans</name>
    <dbReference type="NCBI Taxonomy" id="2828514"/>
    <lineage>
        <taxon>Bacteria</taxon>
        <taxon>Bacillati</taxon>
        <taxon>Actinomycetota</taxon>
        <taxon>Actinomycetes</taxon>
        <taxon>Catenulisporales</taxon>
        <taxon>Actinospicaceae</taxon>
        <taxon>Actinospica</taxon>
    </lineage>
</organism>
<dbReference type="Pfam" id="PF12502">
    <property type="entry name" value="DUF3710"/>
    <property type="match status" value="1"/>
</dbReference>
<feature type="region of interest" description="Disordered" evidence="1">
    <location>
        <begin position="1"/>
        <end position="54"/>
    </location>
</feature>
<reference evidence="2" key="1">
    <citation type="submission" date="2021-04" db="EMBL/GenBank/DDBJ databases">
        <title>Genome based classification of Actinospica acidithermotolerans sp. nov., an actinobacterium isolated from an Indonesian hot spring.</title>
        <authorList>
            <person name="Kusuma A.B."/>
            <person name="Putra K.E."/>
            <person name="Nafisah S."/>
            <person name="Loh J."/>
            <person name="Nouioui I."/>
            <person name="Goodfellow M."/>
        </authorList>
    </citation>
    <scope>NUCLEOTIDE SEQUENCE</scope>
    <source>
        <strain evidence="2">MGRD01-02</strain>
    </source>
</reference>
<dbReference type="RefSeq" id="WP_212520880.1">
    <property type="nucleotide sequence ID" value="NZ_JAGSOH010000098.1"/>
</dbReference>
<feature type="region of interest" description="Disordered" evidence="1">
    <location>
        <begin position="205"/>
        <end position="255"/>
    </location>
</feature>
<feature type="compositionally biased region" description="Pro residues" evidence="1">
    <location>
        <begin position="207"/>
        <end position="217"/>
    </location>
</feature>
<sequence>MFRRRGRAAAEDAELESEDVLGQEPKDDAAPRKTAEAPEERKNGPWDETEVDKPLEGRVDLGGLLVPAVPGMEVRLEVSEQQQVMAITVVLGQSAIQLQAFAAPRSEGIWSEVRDEISVEVTKQGGVIDKGVGAFGPELRARVPVRLPDGSQGVQVVRFLGADGPRWFLRAVISGQAAVQPQAAAVVEQVFRDVVVVRGTQAMAPRDPIPLRLPPQAQPTDPAAAAGTPAPPASPYSGGGDVNPFERGPEITEIR</sequence>
<dbReference type="EMBL" id="JAGSOH010000098">
    <property type="protein sequence ID" value="MBR7829748.1"/>
    <property type="molecule type" value="Genomic_DNA"/>
</dbReference>
<proteinExistence type="predicted"/>
<evidence type="ECO:0000313" key="3">
    <source>
        <dbReference type="Proteomes" id="UP000676325"/>
    </source>
</evidence>
<gene>
    <name evidence="2" type="ORF">KDK95_25815</name>
</gene>
<evidence type="ECO:0000313" key="2">
    <source>
        <dbReference type="EMBL" id="MBR7829748.1"/>
    </source>
</evidence>
<comment type="caution">
    <text evidence="2">The sequence shown here is derived from an EMBL/GenBank/DDBJ whole genome shotgun (WGS) entry which is preliminary data.</text>
</comment>
<protein>
    <submittedName>
        <fullName evidence="2">DUF3710 domain-containing protein</fullName>
    </submittedName>
</protein>
<dbReference type="AlphaFoldDB" id="A0A941EFG2"/>
<dbReference type="Proteomes" id="UP000676325">
    <property type="component" value="Unassembled WGS sequence"/>
</dbReference>
<feature type="compositionally biased region" description="Basic and acidic residues" evidence="1">
    <location>
        <begin position="24"/>
        <end position="54"/>
    </location>
</feature>